<dbReference type="RefSeq" id="WP_019974873.1">
    <property type="nucleotide sequence ID" value="NZ_BJXC01000020.1"/>
</dbReference>
<feature type="domain" description="Acetolactate synthase small subunit-like ACT" evidence="1">
    <location>
        <begin position="4"/>
        <end position="40"/>
    </location>
</feature>
<sequence>METIHLTVENQVGALERIITVFTRNRININHLEVVQQQNNLANVEITYHPTHLTKDKLVLQFYRIIEIKHINSNKL</sequence>
<reference evidence="2 3" key="1">
    <citation type="submission" date="2019-07" db="EMBL/GenBank/DDBJ databases">
        <title>Whole genome shotgun sequence of Empedobacter brevis NBRC 14943.</title>
        <authorList>
            <person name="Hosoyama A."/>
            <person name="Uohara A."/>
            <person name="Ohji S."/>
            <person name="Ichikawa N."/>
        </authorList>
    </citation>
    <scope>NUCLEOTIDE SEQUENCE [LARGE SCALE GENOMIC DNA]</scope>
    <source>
        <strain evidence="2 3">NBRC 14943</strain>
    </source>
</reference>
<dbReference type="GeneID" id="84649579"/>
<evidence type="ECO:0000313" key="3">
    <source>
        <dbReference type="Proteomes" id="UP000321245"/>
    </source>
</evidence>
<name>A0A511NJD8_9FLAO</name>
<keyword evidence="3" id="KW-1185">Reference proteome</keyword>
<dbReference type="STRING" id="1218108.GCA_000382425_01376"/>
<evidence type="ECO:0000259" key="1">
    <source>
        <dbReference type="Pfam" id="PF22629"/>
    </source>
</evidence>
<dbReference type="InterPro" id="IPR045865">
    <property type="entry name" value="ACT-like_dom_sf"/>
</dbReference>
<dbReference type="OrthoDB" id="1495379at2"/>
<evidence type="ECO:0000313" key="2">
    <source>
        <dbReference type="EMBL" id="GEM52807.1"/>
    </source>
</evidence>
<dbReference type="Gene3D" id="3.30.70.260">
    <property type="match status" value="1"/>
</dbReference>
<dbReference type="SUPFAM" id="SSF55021">
    <property type="entry name" value="ACT-like"/>
    <property type="match status" value="1"/>
</dbReference>
<dbReference type="AlphaFoldDB" id="A0A511NJD8"/>
<accession>A0A511NJD8</accession>
<organism evidence="2 3">
    <name type="scientific">Empedobacter brevis NBRC 14943 = ATCC 43319</name>
    <dbReference type="NCBI Taxonomy" id="1218108"/>
    <lineage>
        <taxon>Bacteria</taxon>
        <taxon>Pseudomonadati</taxon>
        <taxon>Bacteroidota</taxon>
        <taxon>Flavobacteriia</taxon>
        <taxon>Flavobacteriales</taxon>
        <taxon>Weeksellaceae</taxon>
        <taxon>Empedobacter</taxon>
    </lineage>
</organism>
<dbReference type="Proteomes" id="UP000321245">
    <property type="component" value="Unassembled WGS sequence"/>
</dbReference>
<dbReference type="Pfam" id="PF22629">
    <property type="entry name" value="ACT_AHAS_ss"/>
    <property type="match status" value="1"/>
</dbReference>
<gene>
    <name evidence="2" type="ORF">EB1_25970</name>
</gene>
<dbReference type="InterPro" id="IPR054480">
    <property type="entry name" value="AHAS_small-like_ACT"/>
</dbReference>
<proteinExistence type="predicted"/>
<dbReference type="EMBL" id="BJXC01000020">
    <property type="protein sequence ID" value="GEM52807.1"/>
    <property type="molecule type" value="Genomic_DNA"/>
</dbReference>
<protein>
    <recommendedName>
        <fullName evidence="1">Acetolactate synthase small subunit-like ACT domain-containing protein</fullName>
    </recommendedName>
</protein>
<comment type="caution">
    <text evidence="2">The sequence shown here is derived from an EMBL/GenBank/DDBJ whole genome shotgun (WGS) entry which is preliminary data.</text>
</comment>